<evidence type="ECO:0000313" key="1">
    <source>
        <dbReference type="EMBL" id="KAK9138067.1"/>
    </source>
</evidence>
<gene>
    <name evidence="1" type="ORF">Sjap_008661</name>
</gene>
<protein>
    <submittedName>
        <fullName evidence="1">Uncharacterized protein</fullName>
    </submittedName>
</protein>
<dbReference type="AlphaFoldDB" id="A0AAP0PBK3"/>
<name>A0AAP0PBK3_9MAGN</name>
<organism evidence="1 2">
    <name type="scientific">Stephania japonica</name>
    <dbReference type="NCBI Taxonomy" id="461633"/>
    <lineage>
        <taxon>Eukaryota</taxon>
        <taxon>Viridiplantae</taxon>
        <taxon>Streptophyta</taxon>
        <taxon>Embryophyta</taxon>
        <taxon>Tracheophyta</taxon>
        <taxon>Spermatophyta</taxon>
        <taxon>Magnoliopsida</taxon>
        <taxon>Ranunculales</taxon>
        <taxon>Menispermaceae</taxon>
        <taxon>Menispermoideae</taxon>
        <taxon>Cissampelideae</taxon>
        <taxon>Stephania</taxon>
    </lineage>
</organism>
<comment type="caution">
    <text evidence="1">The sequence shown here is derived from an EMBL/GenBank/DDBJ whole genome shotgun (WGS) entry which is preliminary data.</text>
</comment>
<keyword evidence="2" id="KW-1185">Reference proteome</keyword>
<proteinExistence type="predicted"/>
<reference evidence="1 2" key="1">
    <citation type="submission" date="2024-01" db="EMBL/GenBank/DDBJ databases">
        <title>Genome assemblies of Stephania.</title>
        <authorList>
            <person name="Yang L."/>
        </authorList>
    </citation>
    <scope>NUCLEOTIDE SEQUENCE [LARGE SCALE GENOMIC DNA]</scope>
    <source>
        <strain evidence="1">QJT</strain>
        <tissue evidence="1">Leaf</tissue>
    </source>
</reference>
<dbReference type="Proteomes" id="UP001417504">
    <property type="component" value="Unassembled WGS sequence"/>
</dbReference>
<evidence type="ECO:0000313" key="2">
    <source>
        <dbReference type="Proteomes" id="UP001417504"/>
    </source>
</evidence>
<sequence length="99" mass="11414">MHGTKKGNMSMIDFLSTMKKLSDGLSLAGASMSDDDLISNTLLSLDAKYLSITVVLQRQLDLDWPEFQTMFAWFREYFGAIPWHSRYQFSLYSRFLSIS</sequence>
<dbReference type="EMBL" id="JBBNAE010000003">
    <property type="protein sequence ID" value="KAK9138067.1"/>
    <property type="molecule type" value="Genomic_DNA"/>
</dbReference>
<accession>A0AAP0PBK3</accession>